<dbReference type="Proteomes" id="UP000007241">
    <property type="component" value="Unassembled WGS sequence"/>
</dbReference>
<dbReference type="GO" id="GO:1990871">
    <property type="term" value="C:Vma12-Vma22 assembly complex"/>
    <property type="evidence" value="ECO:0000318"/>
    <property type="project" value="GO_Central"/>
</dbReference>
<evidence type="ECO:0000256" key="2">
    <source>
        <dbReference type="SAM" id="MobiDB-lite"/>
    </source>
</evidence>
<keyword evidence="4" id="KW-1185">Reference proteome</keyword>
<sequence>MSVSKTDSEQSVPPFDPDCHVLHILDLVDECITRQDMITKSLSKAYFNLAQTKYILGPSRLTQHQYDRRMQTQIPLSISVNEQGIMQVNSIPTEPESSTQSNTPLQETCIDSEESESHKQSESALRHRKKIQHEPNLPTTTKEMDSDSDTVSDPKESKSSQSADTKPTHIRDPLHWFGLLVPSHLRESQQQFKAGLDHLILLANLKSQIVHTLQKYEDAVQLHALDTAAT</sequence>
<dbReference type="GO" id="GO:0051082">
    <property type="term" value="F:unfolded protein binding"/>
    <property type="evidence" value="ECO:0000318"/>
    <property type="project" value="GO_Central"/>
</dbReference>
<protein>
    <recommendedName>
        <fullName evidence="1">Vacuolar ATPase assembly protein VMA22</fullName>
    </recommendedName>
</protein>
<dbReference type="STRING" id="684364.F4NRU0"/>
<gene>
    <name evidence="3" type="ORF">BATDEDRAFT_22010</name>
</gene>
<dbReference type="PANTHER" id="PTHR31996:SF2">
    <property type="entry name" value="COILED-COIL DOMAIN-CONTAINING PROTEIN 115"/>
    <property type="match status" value="1"/>
</dbReference>
<dbReference type="InParanoid" id="F4NRU0"/>
<dbReference type="OrthoDB" id="2137243at2759"/>
<dbReference type="Pfam" id="PF21730">
    <property type="entry name" value="Vma22_CCDC115"/>
    <property type="match status" value="1"/>
</dbReference>
<feature type="compositionally biased region" description="Basic and acidic residues" evidence="2">
    <location>
        <begin position="115"/>
        <end position="125"/>
    </location>
</feature>
<evidence type="ECO:0000313" key="4">
    <source>
        <dbReference type="Proteomes" id="UP000007241"/>
    </source>
</evidence>
<dbReference type="PANTHER" id="PTHR31996">
    <property type="entry name" value="COILED-COIL DOMAIN-CONTAINING PROTEIN 115"/>
    <property type="match status" value="1"/>
</dbReference>
<dbReference type="EMBL" id="GL882879">
    <property type="protein sequence ID" value="EGF84189.1"/>
    <property type="molecule type" value="Genomic_DNA"/>
</dbReference>
<dbReference type="InterPro" id="IPR040357">
    <property type="entry name" value="Vma22/CCDC115"/>
</dbReference>
<reference evidence="3 4" key="1">
    <citation type="submission" date="2009-12" db="EMBL/GenBank/DDBJ databases">
        <title>The draft genome of Batrachochytrium dendrobatidis.</title>
        <authorList>
            <consortium name="US DOE Joint Genome Institute (JGI-PGF)"/>
            <person name="Kuo A."/>
            <person name="Salamov A."/>
            <person name="Schmutz J."/>
            <person name="Lucas S."/>
            <person name="Pitluck S."/>
            <person name="Rosenblum E."/>
            <person name="Stajich J."/>
            <person name="Eisen M."/>
            <person name="Grigoriev I.V."/>
        </authorList>
    </citation>
    <scope>NUCLEOTIDE SEQUENCE [LARGE SCALE GENOMIC DNA]</scope>
    <source>
        <strain evidence="4">JAM81 / FGSC 10211</strain>
    </source>
</reference>
<evidence type="ECO:0000313" key="3">
    <source>
        <dbReference type="EMBL" id="EGF84189.1"/>
    </source>
</evidence>
<dbReference type="AlphaFoldDB" id="F4NRU0"/>
<feature type="region of interest" description="Disordered" evidence="2">
    <location>
        <begin position="92"/>
        <end position="169"/>
    </location>
</feature>
<organism evidence="3 4">
    <name type="scientific">Batrachochytrium dendrobatidis (strain JAM81 / FGSC 10211)</name>
    <name type="common">Frog chytrid fungus</name>
    <dbReference type="NCBI Taxonomy" id="684364"/>
    <lineage>
        <taxon>Eukaryota</taxon>
        <taxon>Fungi</taxon>
        <taxon>Fungi incertae sedis</taxon>
        <taxon>Chytridiomycota</taxon>
        <taxon>Chytridiomycota incertae sedis</taxon>
        <taxon>Chytridiomycetes</taxon>
        <taxon>Rhizophydiales</taxon>
        <taxon>Rhizophydiales incertae sedis</taxon>
        <taxon>Batrachochytrium</taxon>
    </lineage>
</organism>
<dbReference type="RefSeq" id="XP_006675441.1">
    <property type="nucleotide sequence ID" value="XM_006675378.1"/>
</dbReference>
<accession>F4NRU0</accession>
<dbReference type="GeneID" id="18237811"/>
<evidence type="ECO:0000256" key="1">
    <source>
        <dbReference type="ARBA" id="ARBA00093634"/>
    </source>
</evidence>
<proteinExistence type="predicted"/>
<dbReference type="HOGENOM" id="CLU_1204581_0_0_1"/>
<dbReference type="GO" id="GO:0070072">
    <property type="term" value="P:vacuolar proton-transporting V-type ATPase complex assembly"/>
    <property type="evidence" value="ECO:0007669"/>
    <property type="project" value="InterPro"/>
</dbReference>
<name>F4NRU0_BATDJ</name>
<dbReference type="OMA" id="RMEPRVC"/>
<feature type="compositionally biased region" description="Polar residues" evidence="2">
    <location>
        <begin position="92"/>
        <end position="106"/>
    </location>
</feature>